<evidence type="ECO:0000313" key="2">
    <source>
        <dbReference type="Proteomes" id="UP000078560"/>
    </source>
</evidence>
<organism evidence="1 2">
    <name type="scientific">Plasmodium ovale curtisi</name>
    <dbReference type="NCBI Taxonomy" id="864141"/>
    <lineage>
        <taxon>Eukaryota</taxon>
        <taxon>Sar</taxon>
        <taxon>Alveolata</taxon>
        <taxon>Apicomplexa</taxon>
        <taxon>Aconoidasida</taxon>
        <taxon>Haemosporida</taxon>
        <taxon>Plasmodiidae</taxon>
        <taxon>Plasmodium</taxon>
        <taxon>Plasmodium (Plasmodium)</taxon>
    </lineage>
</organism>
<name>A0A1A8WDJ6_PLAOA</name>
<reference evidence="2" key="1">
    <citation type="submission" date="2016-05" db="EMBL/GenBank/DDBJ databases">
        <authorList>
            <person name="Naeem Raeece"/>
        </authorList>
    </citation>
    <scope>NUCLEOTIDE SEQUENCE [LARGE SCALE GENOMIC DNA]</scope>
</reference>
<evidence type="ECO:0000313" key="1">
    <source>
        <dbReference type="EMBL" id="SBS89282.1"/>
    </source>
</evidence>
<accession>A0A1A8WDJ6</accession>
<evidence type="ECO:0008006" key="3">
    <source>
        <dbReference type="Google" id="ProtNLM"/>
    </source>
</evidence>
<dbReference type="EMBL" id="FLQU01000711">
    <property type="protein sequence ID" value="SBS89282.1"/>
    <property type="molecule type" value="Genomic_DNA"/>
</dbReference>
<dbReference type="Proteomes" id="UP000078560">
    <property type="component" value="Unassembled WGS sequence"/>
</dbReference>
<proteinExistence type="predicted"/>
<gene>
    <name evidence="1" type="ORF">POVCU2_0053490</name>
</gene>
<sequence>MSLYNAATLNNGYKEKLDSYKYVIELKNIAVYQKFNNQHLKNKSNERNICEAVILFLSHLQEETDPIYRDNGCKYLFYWLYTHVISNQHIIENTLKIYKELYNTYNQNHGRSDVLTNYINDMNEHTSDKLV</sequence>
<protein>
    <recommendedName>
        <fullName evidence="3">PIR Superfamily Protein</fullName>
    </recommendedName>
</protein>
<dbReference type="AlphaFoldDB" id="A0A1A8WDJ6"/>